<keyword evidence="1" id="KW-0472">Membrane</keyword>
<protein>
    <submittedName>
        <fullName evidence="2">Uncharacterized protein</fullName>
    </submittedName>
</protein>
<evidence type="ECO:0000313" key="3">
    <source>
        <dbReference type="Proteomes" id="UP001438008"/>
    </source>
</evidence>
<dbReference type="Proteomes" id="UP001438008">
    <property type="component" value="Unassembled WGS sequence"/>
</dbReference>
<evidence type="ECO:0000313" key="2">
    <source>
        <dbReference type="EMBL" id="MEQ2472138.1"/>
    </source>
</evidence>
<reference evidence="2 3" key="1">
    <citation type="submission" date="2024-03" db="EMBL/GenBank/DDBJ databases">
        <title>Human intestinal bacterial collection.</title>
        <authorList>
            <person name="Pauvert C."/>
            <person name="Hitch T.C.A."/>
            <person name="Clavel T."/>
        </authorList>
    </citation>
    <scope>NUCLEOTIDE SEQUENCE [LARGE SCALE GENOMIC DNA]</scope>
    <source>
        <strain evidence="2 3">CLA-AA-H132</strain>
    </source>
</reference>
<dbReference type="EMBL" id="JBBMFE010000004">
    <property type="protein sequence ID" value="MEQ2472138.1"/>
    <property type="molecule type" value="Genomic_DNA"/>
</dbReference>
<keyword evidence="3" id="KW-1185">Reference proteome</keyword>
<gene>
    <name evidence="2" type="ORF">WMO29_06500</name>
</gene>
<dbReference type="RefSeq" id="WP_349164243.1">
    <property type="nucleotide sequence ID" value="NZ_JBBMFE010000004.1"/>
</dbReference>
<comment type="caution">
    <text evidence="2">The sequence shown here is derived from an EMBL/GenBank/DDBJ whole genome shotgun (WGS) entry which is preliminary data.</text>
</comment>
<evidence type="ECO:0000256" key="1">
    <source>
        <dbReference type="SAM" id="Phobius"/>
    </source>
</evidence>
<name>A0ABV1FFG1_9FIRM</name>
<organism evidence="2 3">
    <name type="scientific">Laedolimicola intestinihominis</name>
    <dbReference type="NCBI Taxonomy" id="3133166"/>
    <lineage>
        <taxon>Bacteria</taxon>
        <taxon>Bacillati</taxon>
        <taxon>Bacillota</taxon>
        <taxon>Clostridia</taxon>
        <taxon>Lachnospirales</taxon>
        <taxon>Lachnospiraceae</taxon>
        <taxon>Laedolimicola</taxon>
    </lineage>
</organism>
<keyword evidence="1" id="KW-1133">Transmembrane helix</keyword>
<accession>A0ABV1FFG1</accession>
<proteinExistence type="predicted"/>
<sequence length="139" mass="15070">MACFLVTAAEAVVVTVAAHVSKASEQKNVGHVEVAGAVPLNTEENLTEIPWSRKLKWLSYLLWGGALLLCFEHIWHGEVVPFFPFLTAMADPGDTAEMLHEMSTVGVTMAVLVTAAWGMMVCAVDVMVKRVSHMRGMAA</sequence>
<keyword evidence="1" id="KW-0812">Transmembrane</keyword>
<feature type="transmembrane region" description="Helical" evidence="1">
    <location>
        <begin position="57"/>
        <end position="75"/>
    </location>
</feature>
<feature type="transmembrane region" description="Helical" evidence="1">
    <location>
        <begin position="107"/>
        <end position="128"/>
    </location>
</feature>